<dbReference type="HOGENOM" id="CLU_1506819_0_0_1"/>
<accession>M3YCZ4</accession>
<proteinExistence type="predicted"/>
<dbReference type="AlphaFoldDB" id="M3YCZ4"/>
<dbReference type="InParanoid" id="M3YCZ4"/>
<evidence type="ECO:0000256" key="1">
    <source>
        <dbReference type="SAM" id="MobiDB-lite"/>
    </source>
</evidence>
<organism evidence="2">
    <name type="scientific">Mustela putorius furo</name>
    <name type="common">European domestic ferret</name>
    <name type="synonym">Mustela furo</name>
    <dbReference type="NCBI Taxonomy" id="9669"/>
    <lineage>
        <taxon>Eukaryota</taxon>
        <taxon>Metazoa</taxon>
        <taxon>Chordata</taxon>
        <taxon>Craniata</taxon>
        <taxon>Vertebrata</taxon>
        <taxon>Euteleostomi</taxon>
        <taxon>Mammalia</taxon>
        <taxon>Eutheria</taxon>
        <taxon>Laurasiatheria</taxon>
        <taxon>Carnivora</taxon>
        <taxon>Caniformia</taxon>
        <taxon>Musteloidea</taxon>
        <taxon>Mustelidae</taxon>
        <taxon>Mustelinae</taxon>
        <taxon>Mustela</taxon>
    </lineage>
</organism>
<dbReference type="EMBL" id="AEYP01069882">
    <property type="status" value="NOT_ANNOTATED_CDS"/>
    <property type="molecule type" value="Genomic_DNA"/>
</dbReference>
<feature type="region of interest" description="Disordered" evidence="1">
    <location>
        <begin position="134"/>
        <end position="179"/>
    </location>
</feature>
<protein>
    <submittedName>
        <fullName evidence="2">Uncharacterized protein</fullName>
    </submittedName>
</protein>
<feature type="region of interest" description="Disordered" evidence="1">
    <location>
        <begin position="1"/>
        <end position="103"/>
    </location>
</feature>
<dbReference type="Ensembl" id="ENSMPUT00000009354.1">
    <property type="protein sequence ID" value="ENSMPUP00000009201.1"/>
    <property type="gene ID" value="ENSMPUG00000009276.1"/>
</dbReference>
<sequence>PRPHPVRPFTLTSEGSSREDVEGTSTGRTSPPAYPPHPRPRDAQHRPSEGSLRRHPKRVLSREAAGRRLGPPRTPLTGEAPPGPRSTVLVTKGPGGSGGETQGAFAFSTVVTGSSQDGRGRLPPSPVQVLGPTCLPPSGRGMGDVVGTCPVAGEDPGTESPPVTGMAPGLPSARSEARP</sequence>
<feature type="compositionally biased region" description="Basic and acidic residues" evidence="1">
    <location>
        <begin position="39"/>
        <end position="52"/>
    </location>
</feature>
<evidence type="ECO:0000313" key="2">
    <source>
        <dbReference type="Ensembl" id="ENSMPUP00000009201.1"/>
    </source>
</evidence>
<name>M3YCZ4_MUSPF</name>
<reference evidence="2" key="1">
    <citation type="submission" date="2024-06" db="UniProtKB">
        <authorList>
            <consortium name="Ensembl"/>
        </authorList>
    </citation>
    <scope>IDENTIFICATION</scope>
</reference>